<protein>
    <recommendedName>
        <fullName evidence="17">Steroid 21-hydroxylase</fullName>
        <ecNumber evidence="16">1.14.14.16</ecNumber>
    </recommendedName>
    <alternativeName>
        <fullName evidence="21">21-OHase</fullName>
    </alternativeName>
    <alternativeName>
        <fullName evidence="18">Cytochrome P-450c21</fullName>
    </alternativeName>
    <alternativeName>
        <fullName evidence="22">Cytochrome P450 21</fullName>
    </alternativeName>
    <alternativeName>
        <fullName evidence="20">Cytochrome P450 XXI</fullName>
    </alternativeName>
    <alternativeName>
        <fullName evidence="19">Cytochrome P450-C21</fullName>
    </alternativeName>
</protein>
<dbReference type="GO" id="GO:0004508">
    <property type="term" value="F:steroid 17-alpha-monooxygenase activity"/>
    <property type="evidence" value="ECO:0007669"/>
    <property type="project" value="TreeGrafter"/>
</dbReference>
<dbReference type="PANTHER" id="PTHR24289:SF17">
    <property type="entry name" value="STEROID 21-HYDROXYLASE ISOFORM X1"/>
    <property type="match status" value="1"/>
</dbReference>
<evidence type="ECO:0000256" key="13">
    <source>
        <dbReference type="ARBA" id="ARBA00023121"/>
    </source>
</evidence>
<keyword evidence="7 23" id="KW-0479">Metal-binding</keyword>
<comment type="subcellular location">
    <subcellularLocation>
        <location evidence="3">Endoplasmic reticulum membrane</location>
        <topology evidence="3">Peripheral membrane protein</topology>
    </subcellularLocation>
    <subcellularLocation>
        <location evidence="2">Microsome membrane</location>
        <topology evidence="2">Peripheral membrane protein</topology>
    </subcellularLocation>
</comment>
<evidence type="ECO:0000256" key="16">
    <source>
        <dbReference type="ARBA" id="ARBA00044040"/>
    </source>
</evidence>
<dbReference type="GO" id="GO:0042446">
    <property type="term" value="P:hormone biosynthetic process"/>
    <property type="evidence" value="ECO:0007669"/>
    <property type="project" value="TreeGrafter"/>
</dbReference>
<evidence type="ECO:0000256" key="7">
    <source>
        <dbReference type="ARBA" id="ARBA00022723"/>
    </source>
</evidence>
<evidence type="ECO:0000256" key="10">
    <source>
        <dbReference type="ARBA" id="ARBA00023002"/>
    </source>
</evidence>
<dbReference type="GO" id="GO:0034651">
    <property type="term" value="P:cortisol biosynthetic process"/>
    <property type="evidence" value="ECO:0007669"/>
    <property type="project" value="Ensembl"/>
</dbReference>
<gene>
    <name evidence="25" type="primary">CYP21A2</name>
</gene>
<dbReference type="GO" id="GO:0005506">
    <property type="term" value="F:iron ion binding"/>
    <property type="evidence" value="ECO:0007669"/>
    <property type="project" value="InterPro"/>
</dbReference>
<keyword evidence="15" id="KW-0755">Steroidogenesis</keyword>
<evidence type="ECO:0000256" key="2">
    <source>
        <dbReference type="ARBA" id="ARBA00004174"/>
    </source>
</evidence>
<keyword evidence="13" id="KW-0446">Lipid-binding</keyword>
<dbReference type="KEGG" id="cjo:107321560"/>
<evidence type="ECO:0000256" key="14">
    <source>
        <dbReference type="ARBA" id="ARBA00023136"/>
    </source>
</evidence>
<keyword evidence="14" id="KW-0472">Membrane</keyword>
<dbReference type="Pfam" id="PF00067">
    <property type="entry name" value="p450"/>
    <property type="match status" value="1"/>
</dbReference>
<keyword evidence="6" id="KW-0754">Steroid-binding</keyword>
<keyword evidence="12 24" id="KW-0503">Monooxygenase</keyword>
<evidence type="ECO:0000256" key="23">
    <source>
        <dbReference type="PIRSR" id="PIRSR602401-1"/>
    </source>
</evidence>
<keyword evidence="11 23" id="KW-0408">Iron</keyword>
<dbReference type="GO" id="GO:0020037">
    <property type="term" value="F:heme binding"/>
    <property type="evidence" value="ECO:0007669"/>
    <property type="project" value="Ensembl"/>
</dbReference>
<dbReference type="InterPro" id="IPR001128">
    <property type="entry name" value="Cyt_P450"/>
</dbReference>
<dbReference type="PANTHER" id="PTHR24289">
    <property type="entry name" value="STEROID 17-ALPHA-HYDROXYLASE/17,20 LYASE"/>
    <property type="match status" value="1"/>
</dbReference>
<dbReference type="GO" id="GO:0103069">
    <property type="term" value="F:17-hydroxyprogesterone 21-hydroxylase activity"/>
    <property type="evidence" value="ECO:0007669"/>
    <property type="project" value="Ensembl"/>
</dbReference>
<keyword evidence="26" id="KW-1185">Reference proteome</keyword>
<dbReference type="Ensembl" id="ENSCJPT00005026816.1">
    <property type="protein sequence ID" value="ENSCJPP00005019344.1"/>
    <property type="gene ID" value="ENSCJPG00005015697.1"/>
</dbReference>
<evidence type="ECO:0000256" key="15">
    <source>
        <dbReference type="ARBA" id="ARBA00023250"/>
    </source>
</evidence>
<dbReference type="FunFam" id="1.10.630.10:FF:000049">
    <property type="entry name" value="steroid 21-hydroxylase isoform X1"/>
    <property type="match status" value="1"/>
</dbReference>
<dbReference type="GO" id="GO:0106309">
    <property type="term" value="F:progesterone 21-hydroxylase activity"/>
    <property type="evidence" value="ECO:0007669"/>
    <property type="project" value="Ensembl"/>
</dbReference>
<dbReference type="InterPro" id="IPR017972">
    <property type="entry name" value="Cyt_P450_CS"/>
</dbReference>
<dbReference type="Ensembl" id="ENSCJPT00005026814.1">
    <property type="protein sequence ID" value="ENSCJPP00005019342.1"/>
    <property type="gene ID" value="ENSCJPG00005015697.1"/>
</dbReference>
<feature type="binding site" description="axial binding residue" evidence="23">
    <location>
        <position position="466"/>
    </location>
    <ligand>
        <name>heme</name>
        <dbReference type="ChEBI" id="CHEBI:30413"/>
    </ligand>
    <ligandPart>
        <name>Fe</name>
        <dbReference type="ChEBI" id="CHEBI:18248"/>
    </ligandPart>
</feature>
<accession>A0A8C2YDV4</accession>
<keyword evidence="9" id="KW-0492">Microsome</keyword>
<evidence type="ECO:0000256" key="8">
    <source>
        <dbReference type="ARBA" id="ARBA00022824"/>
    </source>
</evidence>
<comment type="cofactor">
    <cofactor evidence="1">
        <name>heme b</name>
        <dbReference type="ChEBI" id="CHEBI:60344"/>
    </cofactor>
</comment>
<evidence type="ECO:0000256" key="1">
    <source>
        <dbReference type="ARBA" id="ARBA00001970"/>
    </source>
</evidence>
<evidence type="ECO:0000313" key="25">
    <source>
        <dbReference type="Ensembl" id="ENSCJPP00005019342.1"/>
    </source>
</evidence>
<evidence type="ECO:0000256" key="20">
    <source>
        <dbReference type="ARBA" id="ARBA00044282"/>
    </source>
</evidence>
<evidence type="ECO:0000256" key="19">
    <source>
        <dbReference type="ARBA" id="ARBA00044265"/>
    </source>
</evidence>
<keyword evidence="10 24" id="KW-0560">Oxidoreductase</keyword>
<dbReference type="InterPro" id="IPR002401">
    <property type="entry name" value="Cyt_P450_E_grp-I"/>
</dbReference>
<dbReference type="AlphaFoldDB" id="A0A8C2YDV4"/>
<evidence type="ECO:0000256" key="11">
    <source>
        <dbReference type="ARBA" id="ARBA00023004"/>
    </source>
</evidence>
<evidence type="ECO:0000256" key="17">
    <source>
        <dbReference type="ARBA" id="ARBA00044116"/>
    </source>
</evidence>
<dbReference type="PRINTS" id="PR00463">
    <property type="entry name" value="EP450I"/>
</dbReference>
<reference evidence="25" key="2">
    <citation type="submission" date="2025-05" db="UniProtKB">
        <authorList>
            <consortium name="Ensembl"/>
        </authorList>
    </citation>
    <scope>IDENTIFICATION</scope>
</reference>
<sequence length="525" mass="56965">MNFGGGRGVATRCPCSGRRVLGVGGVELLGSLPFIRCYRGRAGPPPHTPHRAMVAVMLLLLLLLALIWGGSARRGGAPWWGVFHLLHPEGPQHLHILTRTYGDPLCLRLGGREVVVLSSAAAIREALARRWGDFVGRPHSYLASLVSRGGQDLALGDASPEWRRQRGATRGALARAVRHLEPILELQGWALCRELSSYGAAPVDLFEAFAFHTCSTICRLAFGDLMPPEAEVRSFTRCVVELLEVWGRASVRALDVLPPLRVLPNPGLRELLRLVKSRDAFVETQIRWHQGCASPPADTVLGALLGGDPTVPMGPLGGDRLHMALVDLFIGGTETTAAALLWAVAFLLHHPQVQDRVRAELRQVLGPTGTPKPGDMGRLPLLRATITETLRLRPTAPLALPHCARRHSSIAGMLVPAGSIIIPNLFAAHHDPKVWDRPDEFLPERFLQPGAPWRALLPFGCGARSCVGEALARAELFVFLGHILQRFRLEPPSDGALPHLGVTAGTVLRCAPFRVRLVPCPPHSS</sequence>
<dbReference type="GO" id="GO:0005496">
    <property type="term" value="F:steroid binding"/>
    <property type="evidence" value="ECO:0007669"/>
    <property type="project" value="UniProtKB-KW"/>
</dbReference>
<keyword evidence="8" id="KW-0256">Endoplasmic reticulum</keyword>
<evidence type="ECO:0000256" key="3">
    <source>
        <dbReference type="ARBA" id="ARBA00004406"/>
    </source>
</evidence>
<dbReference type="PROSITE" id="PS00086">
    <property type="entry name" value="CYTOCHROME_P450"/>
    <property type="match status" value="1"/>
</dbReference>
<evidence type="ECO:0000313" key="26">
    <source>
        <dbReference type="Proteomes" id="UP000694412"/>
    </source>
</evidence>
<evidence type="ECO:0000256" key="24">
    <source>
        <dbReference type="RuleBase" id="RU000461"/>
    </source>
</evidence>
<evidence type="ECO:0000256" key="12">
    <source>
        <dbReference type="ARBA" id="ARBA00023033"/>
    </source>
</evidence>
<keyword evidence="5 23" id="KW-0349">Heme</keyword>
<dbReference type="Gene3D" id="1.10.630.10">
    <property type="entry name" value="Cytochrome P450"/>
    <property type="match status" value="1"/>
</dbReference>
<dbReference type="InterPro" id="IPR036396">
    <property type="entry name" value="Cyt_P450_sf"/>
</dbReference>
<reference evidence="25" key="1">
    <citation type="submission" date="2015-11" db="EMBL/GenBank/DDBJ databases">
        <authorList>
            <consortium name="International Coturnix japonica Genome Analysis Consortium"/>
            <person name="Warren W."/>
            <person name="Burt D.W."/>
            <person name="Antin P.B."/>
            <person name="Lanford R."/>
            <person name="Gros J."/>
            <person name="Wilson R.K."/>
        </authorList>
    </citation>
    <scope>NUCLEOTIDE SEQUENCE [LARGE SCALE GENOMIC DNA]</scope>
</reference>
<evidence type="ECO:0000256" key="22">
    <source>
        <dbReference type="ARBA" id="ARBA00044342"/>
    </source>
</evidence>
<comment type="similarity">
    <text evidence="4 24">Belongs to the cytochrome P450 family.</text>
</comment>
<evidence type="ECO:0000256" key="6">
    <source>
        <dbReference type="ARBA" id="ARBA00022665"/>
    </source>
</evidence>
<dbReference type="PRINTS" id="PR00385">
    <property type="entry name" value="P450"/>
</dbReference>
<dbReference type="GO" id="GO:0042448">
    <property type="term" value="P:progesterone metabolic process"/>
    <property type="evidence" value="ECO:0007669"/>
    <property type="project" value="TreeGrafter"/>
</dbReference>
<dbReference type="Proteomes" id="UP000694412">
    <property type="component" value="Chromosome 16"/>
</dbReference>
<dbReference type="GeneTree" id="ENSGT00940000158338"/>
<organism evidence="25 26">
    <name type="scientific">Coturnix japonica</name>
    <name type="common">Japanese quail</name>
    <name type="synonym">Coturnix coturnix japonica</name>
    <dbReference type="NCBI Taxonomy" id="93934"/>
    <lineage>
        <taxon>Eukaryota</taxon>
        <taxon>Metazoa</taxon>
        <taxon>Chordata</taxon>
        <taxon>Craniata</taxon>
        <taxon>Vertebrata</taxon>
        <taxon>Euteleostomi</taxon>
        <taxon>Archelosauria</taxon>
        <taxon>Archosauria</taxon>
        <taxon>Dinosauria</taxon>
        <taxon>Saurischia</taxon>
        <taxon>Theropoda</taxon>
        <taxon>Coelurosauria</taxon>
        <taxon>Aves</taxon>
        <taxon>Neognathae</taxon>
        <taxon>Galloanserae</taxon>
        <taxon>Galliformes</taxon>
        <taxon>Phasianidae</taxon>
        <taxon>Perdicinae</taxon>
        <taxon>Coturnix</taxon>
    </lineage>
</organism>
<comment type="cofactor">
    <cofactor evidence="23">
        <name>heme</name>
        <dbReference type="ChEBI" id="CHEBI:30413"/>
    </cofactor>
</comment>
<evidence type="ECO:0000256" key="9">
    <source>
        <dbReference type="ARBA" id="ARBA00022848"/>
    </source>
</evidence>
<dbReference type="OrthoDB" id="2789670at2759"/>
<dbReference type="SUPFAM" id="SSF48264">
    <property type="entry name" value="Cytochrome P450"/>
    <property type="match status" value="1"/>
</dbReference>
<dbReference type="EC" id="1.14.14.16" evidence="16"/>
<evidence type="ECO:0000256" key="5">
    <source>
        <dbReference type="ARBA" id="ARBA00022617"/>
    </source>
</evidence>
<proteinExistence type="inferred from homology"/>
<evidence type="ECO:0000256" key="21">
    <source>
        <dbReference type="ARBA" id="ARBA00044304"/>
    </source>
</evidence>
<dbReference type="GO" id="GO:0005789">
    <property type="term" value="C:endoplasmic reticulum membrane"/>
    <property type="evidence" value="ECO:0007669"/>
    <property type="project" value="UniProtKB-SubCell"/>
</dbReference>
<evidence type="ECO:0000256" key="18">
    <source>
        <dbReference type="ARBA" id="ARBA00044217"/>
    </source>
</evidence>
<evidence type="ECO:0000256" key="4">
    <source>
        <dbReference type="ARBA" id="ARBA00010617"/>
    </source>
</evidence>
<name>A0A8C2YDV4_COTJA</name>